<evidence type="ECO:0000256" key="3">
    <source>
        <dbReference type="ARBA" id="ARBA00022679"/>
    </source>
</evidence>
<dbReference type="Pfam" id="PF08323">
    <property type="entry name" value="Glyco_transf_5"/>
    <property type="match status" value="1"/>
</dbReference>
<accession>A0A8J4GY02</accession>
<dbReference type="UniPathway" id="UPA00152"/>
<proteinExistence type="predicted"/>
<evidence type="ECO:0000256" key="2">
    <source>
        <dbReference type="ARBA" id="ARBA00022676"/>
    </source>
</evidence>
<protein>
    <submittedName>
        <fullName evidence="5">Uncharacterized protein</fullName>
    </submittedName>
</protein>
<comment type="pathway">
    <text evidence="1">Glycan biosynthesis; starch biosynthesis.</text>
</comment>
<keyword evidence="3" id="KW-0808">Transferase</keyword>
<keyword evidence="4" id="KW-0750">Starch biosynthesis</keyword>
<dbReference type="InterPro" id="IPR013534">
    <property type="entry name" value="Starch_synth_cat_dom"/>
</dbReference>
<dbReference type="Proteomes" id="UP000747110">
    <property type="component" value="Unassembled WGS sequence"/>
</dbReference>
<reference evidence="5" key="1">
    <citation type="journal article" date="2021" name="Proc. Natl. Acad. Sci. U.S.A.">
        <title>Three genomes in the algal genus Volvox reveal the fate of a haploid sex-determining region after a transition to homothallism.</title>
        <authorList>
            <person name="Yamamoto K."/>
            <person name="Hamaji T."/>
            <person name="Kawai-Toyooka H."/>
            <person name="Matsuzaki R."/>
            <person name="Takahashi F."/>
            <person name="Nishimura Y."/>
            <person name="Kawachi M."/>
            <person name="Noguchi H."/>
            <person name="Minakuchi Y."/>
            <person name="Umen J.G."/>
            <person name="Toyoda A."/>
            <person name="Nozaki H."/>
        </authorList>
    </citation>
    <scope>NUCLEOTIDE SEQUENCE</scope>
    <source>
        <strain evidence="5">NIES-3786</strain>
    </source>
</reference>
<comment type="caution">
    <text evidence="5">The sequence shown here is derived from an EMBL/GenBank/DDBJ whole genome shotgun (WGS) entry which is preliminary data.</text>
</comment>
<dbReference type="AlphaFoldDB" id="A0A8J4GY02"/>
<dbReference type="Gene3D" id="3.40.50.2000">
    <property type="entry name" value="Glycogen Phosphorylase B"/>
    <property type="match status" value="1"/>
</dbReference>
<name>A0A8J4GY02_9CHLO</name>
<evidence type="ECO:0000256" key="1">
    <source>
        <dbReference type="ARBA" id="ARBA00004727"/>
    </source>
</evidence>
<evidence type="ECO:0000256" key="4">
    <source>
        <dbReference type="ARBA" id="ARBA00022922"/>
    </source>
</evidence>
<organism evidence="5 6">
    <name type="scientific">Volvox reticuliferus</name>
    <dbReference type="NCBI Taxonomy" id="1737510"/>
    <lineage>
        <taxon>Eukaryota</taxon>
        <taxon>Viridiplantae</taxon>
        <taxon>Chlorophyta</taxon>
        <taxon>core chlorophytes</taxon>
        <taxon>Chlorophyceae</taxon>
        <taxon>CS clade</taxon>
        <taxon>Chlamydomonadales</taxon>
        <taxon>Volvocaceae</taxon>
        <taxon>Volvox</taxon>
    </lineage>
</organism>
<sequence length="217" mass="24143">MWELLRSVCLSVRPHPPVPMSISRCITSLGMSETPPLHVTTVPRHHSYRHQGPLLRETYQASGLSRTRSVLTIHNMAFQGHISLQRMGLASRASHVVLPDIMLHHHHHRHQGQQHSQPAGHTSINPSGMYSWSNTTLNLLKVRPSTSRRRGVLTVGRGVREVLSDRSALTEAHALVTTTKPCSSITSQFAELVLCWRAKGEPPPAMSSAFCNLKNGW</sequence>
<keyword evidence="6" id="KW-1185">Reference proteome</keyword>
<dbReference type="GO" id="GO:0019252">
    <property type="term" value="P:starch biosynthetic process"/>
    <property type="evidence" value="ECO:0007669"/>
    <property type="project" value="UniProtKB-UniPathway"/>
</dbReference>
<dbReference type="GO" id="GO:0016757">
    <property type="term" value="F:glycosyltransferase activity"/>
    <property type="evidence" value="ECO:0007669"/>
    <property type="project" value="UniProtKB-KW"/>
</dbReference>
<gene>
    <name evidence="5" type="ORF">Vretifemale_19498</name>
</gene>
<evidence type="ECO:0000313" key="6">
    <source>
        <dbReference type="Proteomes" id="UP000747110"/>
    </source>
</evidence>
<keyword evidence="2" id="KW-0328">Glycosyltransferase</keyword>
<dbReference type="EMBL" id="BNCP01000070">
    <property type="protein sequence ID" value="GIL91899.1"/>
    <property type="molecule type" value="Genomic_DNA"/>
</dbReference>
<evidence type="ECO:0000313" key="5">
    <source>
        <dbReference type="EMBL" id="GIL91899.1"/>
    </source>
</evidence>